<name>A0A382PTV1_9ZZZZ</name>
<dbReference type="GO" id="GO:0046872">
    <property type="term" value="F:metal ion binding"/>
    <property type="evidence" value="ECO:0007669"/>
    <property type="project" value="UniProtKB-KW"/>
</dbReference>
<dbReference type="GO" id="GO:0046491">
    <property type="term" value="P:L-methylmalonyl-CoA metabolic process"/>
    <property type="evidence" value="ECO:0007669"/>
    <property type="project" value="TreeGrafter"/>
</dbReference>
<dbReference type="PROSITE" id="PS51819">
    <property type="entry name" value="VOC"/>
    <property type="match status" value="1"/>
</dbReference>
<dbReference type="GO" id="GO:0004493">
    <property type="term" value="F:methylmalonyl-CoA epimerase activity"/>
    <property type="evidence" value="ECO:0007669"/>
    <property type="project" value="TreeGrafter"/>
</dbReference>
<dbReference type="InterPro" id="IPR051785">
    <property type="entry name" value="MMCE/EMCE_epimerase"/>
</dbReference>
<evidence type="ECO:0000259" key="2">
    <source>
        <dbReference type="PROSITE" id="PS51819"/>
    </source>
</evidence>
<evidence type="ECO:0000313" key="3">
    <source>
        <dbReference type="EMBL" id="SVC76749.1"/>
    </source>
</evidence>
<dbReference type="PANTHER" id="PTHR43048:SF3">
    <property type="entry name" value="METHYLMALONYL-COA EPIMERASE, MITOCHONDRIAL"/>
    <property type="match status" value="1"/>
</dbReference>
<organism evidence="3">
    <name type="scientific">marine metagenome</name>
    <dbReference type="NCBI Taxonomy" id="408172"/>
    <lineage>
        <taxon>unclassified sequences</taxon>
        <taxon>metagenomes</taxon>
        <taxon>ecological metagenomes</taxon>
    </lineage>
</organism>
<evidence type="ECO:0000256" key="1">
    <source>
        <dbReference type="ARBA" id="ARBA00022723"/>
    </source>
</evidence>
<gene>
    <name evidence="3" type="ORF">METZ01_LOCUS329603</name>
</gene>
<reference evidence="3" key="1">
    <citation type="submission" date="2018-05" db="EMBL/GenBank/DDBJ databases">
        <authorList>
            <person name="Lanie J.A."/>
            <person name="Ng W.-L."/>
            <person name="Kazmierczak K.M."/>
            <person name="Andrzejewski T.M."/>
            <person name="Davidsen T.M."/>
            <person name="Wayne K.J."/>
            <person name="Tettelin H."/>
            <person name="Glass J.I."/>
            <person name="Rusch D."/>
            <person name="Podicherti R."/>
            <person name="Tsui H.-C.T."/>
            <person name="Winkler M.E."/>
        </authorList>
    </citation>
    <scope>NUCLEOTIDE SEQUENCE</scope>
</reference>
<proteinExistence type="predicted"/>
<dbReference type="PANTHER" id="PTHR43048">
    <property type="entry name" value="METHYLMALONYL-COA EPIMERASE"/>
    <property type="match status" value="1"/>
</dbReference>
<dbReference type="InterPro" id="IPR029068">
    <property type="entry name" value="Glyas_Bleomycin-R_OHBP_Dase"/>
</dbReference>
<dbReference type="Pfam" id="PF13669">
    <property type="entry name" value="Glyoxalase_4"/>
    <property type="match status" value="1"/>
</dbReference>
<sequence>MNNEISSNIIGIKHMTFAVENIELALKTYQNFLGVDKNVEIIDMPKSRTRVALFEIGNIEYQLCQSQDPDGRFSKWIKERGQGGLHHICYIVENLDKAIQGLKKVGAIFRECNACKVIGNHPHPEGFIAFLDNEAEGIEIELMQIYTSAELEKYSNYKGI</sequence>
<protein>
    <recommendedName>
        <fullName evidence="2">VOC domain-containing protein</fullName>
    </recommendedName>
</protein>
<dbReference type="EMBL" id="UINC01109733">
    <property type="protein sequence ID" value="SVC76749.1"/>
    <property type="molecule type" value="Genomic_DNA"/>
</dbReference>
<dbReference type="SUPFAM" id="SSF54593">
    <property type="entry name" value="Glyoxalase/Bleomycin resistance protein/Dihydroxybiphenyl dioxygenase"/>
    <property type="match status" value="1"/>
</dbReference>
<accession>A0A382PTV1</accession>
<dbReference type="AlphaFoldDB" id="A0A382PTV1"/>
<dbReference type="Gene3D" id="3.10.180.10">
    <property type="entry name" value="2,3-Dihydroxybiphenyl 1,2-Dioxygenase, domain 1"/>
    <property type="match status" value="1"/>
</dbReference>
<feature type="domain" description="VOC" evidence="2">
    <location>
        <begin position="11"/>
        <end position="145"/>
    </location>
</feature>
<dbReference type="InterPro" id="IPR037523">
    <property type="entry name" value="VOC_core"/>
</dbReference>
<keyword evidence="1" id="KW-0479">Metal-binding</keyword>